<keyword evidence="3" id="KW-0813">Transport</keyword>
<dbReference type="GO" id="GO:0098830">
    <property type="term" value="C:presynaptic endosome"/>
    <property type="evidence" value="ECO:0007669"/>
    <property type="project" value="TreeGrafter"/>
</dbReference>
<dbReference type="GO" id="GO:0030123">
    <property type="term" value="C:AP-3 adaptor complex"/>
    <property type="evidence" value="ECO:0007669"/>
    <property type="project" value="InterPro"/>
</dbReference>
<comment type="subcellular location">
    <subcellularLocation>
        <location evidence="1">Endomembrane system</location>
    </subcellularLocation>
</comment>
<dbReference type="PANTHER" id="PTHR22781">
    <property type="entry name" value="DELTA ADAPTIN-RELATED"/>
    <property type="match status" value="1"/>
</dbReference>
<dbReference type="InterPro" id="IPR017105">
    <property type="entry name" value="AP3_complex_dsu"/>
</dbReference>
<protein>
    <submittedName>
        <fullName evidence="7">Uncharacterized protein</fullName>
    </submittedName>
</protein>
<evidence type="ECO:0000256" key="2">
    <source>
        <dbReference type="ARBA" id="ARBA00006613"/>
    </source>
</evidence>
<evidence type="ECO:0000313" key="7">
    <source>
        <dbReference type="EMBL" id="CAF4179142.1"/>
    </source>
</evidence>
<dbReference type="AlphaFoldDB" id="A0A819ZRW0"/>
<dbReference type="Proteomes" id="UP000663874">
    <property type="component" value="Unassembled WGS sequence"/>
</dbReference>
<gene>
    <name evidence="7" type="ORF">FNK824_LOCUS35120</name>
</gene>
<evidence type="ECO:0000256" key="1">
    <source>
        <dbReference type="ARBA" id="ARBA00004308"/>
    </source>
</evidence>
<dbReference type="PANTHER" id="PTHR22781:SF12">
    <property type="entry name" value="AP-3 COMPLEX SUBUNIT DELTA-1"/>
    <property type="match status" value="1"/>
</dbReference>
<comment type="caution">
    <text evidence="7">The sequence shown here is derived from an EMBL/GenBank/DDBJ whole genome shotgun (WGS) entry which is preliminary data.</text>
</comment>
<dbReference type="GO" id="GO:0043195">
    <property type="term" value="C:terminal bouton"/>
    <property type="evidence" value="ECO:0007669"/>
    <property type="project" value="TreeGrafter"/>
</dbReference>
<dbReference type="GO" id="GO:0010008">
    <property type="term" value="C:endosome membrane"/>
    <property type="evidence" value="ECO:0007669"/>
    <property type="project" value="TreeGrafter"/>
</dbReference>
<keyword evidence="4" id="KW-0677">Repeat</keyword>
<dbReference type="GO" id="GO:0048499">
    <property type="term" value="P:synaptic vesicle membrane organization"/>
    <property type="evidence" value="ECO:0007669"/>
    <property type="project" value="TreeGrafter"/>
</dbReference>
<keyword evidence="6" id="KW-0472">Membrane</keyword>
<evidence type="ECO:0000256" key="4">
    <source>
        <dbReference type="ARBA" id="ARBA00022737"/>
    </source>
</evidence>
<accession>A0A819ZRW0</accession>
<dbReference type="GO" id="GO:0048490">
    <property type="term" value="P:anterograde synaptic vesicle transport"/>
    <property type="evidence" value="ECO:0007669"/>
    <property type="project" value="TreeGrafter"/>
</dbReference>
<dbReference type="EMBL" id="CAJOBE010014517">
    <property type="protein sequence ID" value="CAF4179142.1"/>
    <property type="molecule type" value="Genomic_DNA"/>
</dbReference>
<evidence type="ECO:0000256" key="6">
    <source>
        <dbReference type="ARBA" id="ARBA00023136"/>
    </source>
</evidence>
<keyword evidence="5" id="KW-0653">Protein transport</keyword>
<dbReference type="GO" id="GO:1904115">
    <property type="term" value="C:axon cytoplasm"/>
    <property type="evidence" value="ECO:0007669"/>
    <property type="project" value="GOC"/>
</dbReference>
<comment type="similarity">
    <text evidence="2">Belongs to the adaptor complexes large subunit family.</text>
</comment>
<reference evidence="7" key="1">
    <citation type="submission" date="2021-02" db="EMBL/GenBank/DDBJ databases">
        <authorList>
            <person name="Nowell W R."/>
        </authorList>
    </citation>
    <scope>NUCLEOTIDE SEQUENCE</scope>
</reference>
<organism evidence="7 8">
    <name type="scientific">Rotaria sordida</name>
    <dbReference type="NCBI Taxonomy" id="392033"/>
    <lineage>
        <taxon>Eukaryota</taxon>
        <taxon>Metazoa</taxon>
        <taxon>Spiralia</taxon>
        <taxon>Gnathifera</taxon>
        <taxon>Rotifera</taxon>
        <taxon>Eurotatoria</taxon>
        <taxon>Bdelloidea</taxon>
        <taxon>Philodinida</taxon>
        <taxon>Philodinidae</taxon>
        <taxon>Rotaria</taxon>
    </lineage>
</organism>
<sequence length="76" mass="8729">MVHMNKSEKSHYRDELLSKIIEICSQNDYQHITNFALVILENAHVFIHGSNSTTVPEVLYAAAWICGEFCSYLKEP</sequence>
<dbReference type="GO" id="GO:0006623">
    <property type="term" value="P:protein targeting to vacuole"/>
    <property type="evidence" value="ECO:0007669"/>
    <property type="project" value="TreeGrafter"/>
</dbReference>
<name>A0A819ZRW0_9BILA</name>
<dbReference type="Gene3D" id="1.25.10.10">
    <property type="entry name" value="Leucine-rich Repeat Variant"/>
    <property type="match status" value="1"/>
</dbReference>
<proteinExistence type="inferred from homology"/>
<dbReference type="GO" id="GO:0006896">
    <property type="term" value="P:Golgi to vacuole transport"/>
    <property type="evidence" value="ECO:0007669"/>
    <property type="project" value="TreeGrafter"/>
</dbReference>
<evidence type="ECO:0000313" key="8">
    <source>
        <dbReference type="Proteomes" id="UP000663874"/>
    </source>
</evidence>
<dbReference type="GO" id="GO:0016182">
    <property type="term" value="P:synaptic vesicle budding from endosome"/>
    <property type="evidence" value="ECO:0007669"/>
    <property type="project" value="TreeGrafter"/>
</dbReference>
<evidence type="ECO:0000256" key="3">
    <source>
        <dbReference type="ARBA" id="ARBA00022448"/>
    </source>
</evidence>
<dbReference type="InterPro" id="IPR011989">
    <property type="entry name" value="ARM-like"/>
</dbReference>
<dbReference type="GO" id="GO:0098943">
    <property type="term" value="P:neurotransmitter receptor transport, postsynaptic endosome to lysosome"/>
    <property type="evidence" value="ECO:0007669"/>
    <property type="project" value="TreeGrafter"/>
</dbReference>
<evidence type="ECO:0000256" key="5">
    <source>
        <dbReference type="ARBA" id="ARBA00022927"/>
    </source>
</evidence>